<name>B4S5S9_PROA2</name>
<dbReference type="Proteomes" id="UP000002725">
    <property type="component" value="Chromosome"/>
</dbReference>
<evidence type="ECO:0000313" key="13">
    <source>
        <dbReference type="Proteomes" id="UP000002725"/>
    </source>
</evidence>
<evidence type="ECO:0000256" key="6">
    <source>
        <dbReference type="ARBA" id="ARBA00026066"/>
    </source>
</evidence>
<evidence type="ECO:0000256" key="1">
    <source>
        <dbReference type="ARBA" id="ARBA00005046"/>
    </source>
</evidence>
<comment type="subunit">
    <text evidence="6">Heterotetramer of 2 MoaD subunits and 2 MoaE subunits. Also stable as homodimer. The enzyme changes between these two forms during catalysis.</text>
</comment>
<evidence type="ECO:0000256" key="11">
    <source>
        <dbReference type="ARBA" id="ARBA00049878"/>
    </source>
</evidence>
<dbReference type="InterPro" id="IPR003448">
    <property type="entry name" value="Mopterin_biosynth_MoaE"/>
</dbReference>
<comment type="pathway">
    <text evidence="1">Cofactor biosynthesis; molybdopterin biosynthesis.</text>
</comment>
<keyword evidence="5" id="KW-0501">Molybdenum cofactor biosynthesis</keyword>
<dbReference type="HOGENOM" id="CLU_089568_1_2_10"/>
<accession>B4S5S9</accession>
<sequence>MISVHITSEKIDGWRGEFPGDPSEGSEVIFTGLVRDKENGRRIAALVYEHYEGMAQKELEKLARGAVDRFAIASLCCRHRIGTIPVGEAAIVVIMRSSHRKEGFAAMSWFMDELKKVVPIWKVGSIEAEE</sequence>
<dbReference type="Pfam" id="PF02391">
    <property type="entry name" value="MoaE"/>
    <property type="match status" value="1"/>
</dbReference>
<comment type="similarity">
    <text evidence="2">Belongs to the MoaE family.</text>
</comment>
<protein>
    <recommendedName>
        <fullName evidence="4">Molybdopterin synthase catalytic subunit</fullName>
        <ecNumber evidence="3">2.8.1.12</ecNumber>
    </recommendedName>
    <alternativeName>
        <fullName evidence="9">MPT synthase subunit 2</fullName>
    </alternativeName>
    <alternativeName>
        <fullName evidence="7">Molybdenum cofactor biosynthesis protein E</fullName>
    </alternativeName>
    <alternativeName>
        <fullName evidence="8">Molybdopterin-converting factor large subunit</fullName>
    </alternativeName>
    <alternativeName>
        <fullName evidence="10">Molybdopterin-converting factor subunit 2</fullName>
    </alternativeName>
</protein>
<evidence type="ECO:0000256" key="10">
    <source>
        <dbReference type="ARBA" id="ARBA00032474"/>
    </source>
</evidence>
<dbReference type="PANTHER" id="PTHR23404">
    <property type="entry name" value="MOLYBDOPTERIN SYNTHASE RELATED"/>
    <property type="match status" value="1"/>
</dbReference>
<organism evidence="12 13">
    <name type="scientific">Prosthecochloris aestuarii (strain DSM 271 / SK 413)</name>
    <dbReference type="NCBI Taxonomy" id="290512"/>
    <lineage>
        <taxon>Bacteria</taxon>
        <taxon>Pseudomonadati</taxon>
        <taxon>Chlorobiota</taxon>
        <taxon>Chlorobiia</taxon>
        <taxon>Chlorobiales</taxon>
        <taxon>Chlorobiaceae</taxon>
        <taxon>Prosthecochloris</taxon>
    </lineage>
</organism>
<evidence type="ECO:0000256" key="7">
    <source>
        <dbReference type="ARBA" id="ARBA00029745"/>
    </source>
</evidence>
<gene>
    <name evidence="12" type="ordered locus">Paes_2122</name>
</gene>
<dbReference type="GO" id="GO:0006777">
    <property type="term" value="P:Mo-molybdopterin cofactor biosynthetic process"/>
    <property type="evidence" value="ECO:0007669"/>
    <property type="project" value="UniProtKB-KW"/>
</dbReference>
<dbReference type="AlphaFoldDB" id="B4S5S9"/>
<evidence type="ECO:0000256" key="4">
    <source>
        <dbReference type="ARBA" id="ARBA00013858"/>
    </source>
</evidence>
<evidence type="ECO:0000313" key="12">
    <source>
        <dbReference type="EMBL" id="ACF47126.1"/>
    </source>
</evidence>
<proteinExistence type="inferred from homology"/>
<dbReference type="EMBL" id="CP001108">
    <property type="protein sequence ID" value="ACF47126.1"/>
    <property type="molecule type" value="Genomic_DNA"/>
</dbReference>
<dbReference type="RefSeq" id="WP_012506658.1">
    <property type="nucleotide sequence ID" value="NC_011059.1"/>
</dbReference>
<evidence type="ECO:0000256" key="8">
    <source>
        <dbReference type="ARBA" id="ARBA00030407"/>
    </source>
</evidence>
<dbReference type="STRING" id="290512.Paes_2122"/>
<keyword evidence="13" id="KW-1185">Reference proteome</keyword>
<dbReference type="eggNOG" id="COG0314">
    <property type="taxonomic scope" value="Bacteria"/>
</dbReference>
<dbReference type="KEGG" id="paa:Paes_2122"/>
<evidence type="ECO:0000256" key="3">
    <source>
        <dbReference type="ARBA" id="ARBA00011950"/>
    </source>
</evidence>
<dbReference type="CDD" id="cd00756">
    <property type="entry name" value="MoaE"/>
    <property type="match status" value="1"/>
</dbReference>
<reference evidence="12" key="1">
    <citation type="submission" date="2008-06" db="EMBL/GenBank/DDBJ databases">
        <title>Complete sequence of chromosome of Prosthecochloris aestuarii DSM 271.</title>
        <authorList>
            <consortium name="US DOE Joint Genome Institute"/>
            <person name="Lucas S."/>
            <person name="Copeland A."/>
            <person name="Lapidus A."/>
            <person name="Glavina del Rio T."/>
            <person name="Dalin E."/>
            <person name="Tice H."/>
            <person name="Bruce D."/>
            <person name="Goodwin L."/>
            <person name="Pitluck S."/>
            <person name="Schmutz J."/>
            <person name="Larimer F."/>
            <person name="Land M."/>
            <person name="Hauser L."/>
            <person name="Kyrpides N."/>
            <person name="Anderson I."/>
            <person name="Liu Z."/>
            <person name="Li T."/>
            <person name="Zhao F."/>
            <person name="Overmann J."/>
            <person name="Bryant D.A."/>
            <person name="Richardson P."/>
        </authorList>
    </citation>
    <scope>NUCLEOTIDE SEQUENCE [LARGE SCALE GENOMIC DNA]</scope>
    <source>
        <strain evidence="12">DSM 271</strain>
    </source>
</reference>
<evidence type="ECO:0000256" key="9">
    <source>
        <dbReference type="ARBA" id="ARBA00030781"/>
    </source>
</evidence>
<dbReference type="InterPro" id="IPR036563">
    <property type="entry name" value="MoaE_sf"/>
</dbReference>
<dbReference type="GO" id="GO:0030366">
    <property type="term" value="F:molybdopterin synthase activity"/>
    <property type="evidence" value="ECO:0007669"/>
    <property type="project" value="UniProtKB-EC"/>
</dbReference>
<comment type="catalytic activity">
    <reaction evidence="11">
        <text>2 [molybdopterin-synthase sulfur-carrier protein]-C-terminal-Gly-aminoethanethioate + cyclic pyranopterin phosphate + H2O = molybdopterin + 2 [molybdopterin-synthase sulfur-carrier protein]-C-terminal Gly-Gly + 2 H(+)</text>
        <dbReference type="Rhea" id="RHEA:26333"/>
        <dbReference type="Rhea" id="RHEA-COMP:12202"/>
        <dbReference type="Rhea" id="RHEA-COMP:19907"/>
        <dbReference type="ChEBI" id="CHEBI:15377"/>
        <dbReference type="ChEBI" id="CHEBI:15378"/>
        <dbReference type="ChEBI" id="CHEBI:58698"/>
        <dbReference type="ChEBI" id="CHEBI:59648"/>
        <dbReference type="ChEBI" id="CHEBI:90778"/>
        <dbReference type="ChEBI" id="CHEBI:232372"/>
        <dbReference type="EC" id="2.8.1.12"/>
    </reaction>
</comment>
<dbReference type="EC" id="2.8.1.12" evidence="3"/>
<evidence type="ECO:0000256" key="2">
    <source>
        <dbReference type="ARBA" id="ARBA00005426"/>
    </source>
</evidence>
<dbReference type="SUPFAM" id="SSF54690">
    <property type="entry name" value="Molybdopterin synthase subunit MoaE"/>
    <property type="match status" value="1"/>
</dbReference>
<dbReference type="Gene3D" id="3.90.1170.40">
    <property type="entry name" value="Molybdopterin biosynthesis MoaE subunit"/>
    <property type="match status" value="1"/>
</dbReference>
<evidence type="ECO:0000256" key="5">
    <source>
        <dbReference type="ARBA" id="ARBA00023150"/>
    </source>
</evidence>